<organism evidence="2 3">
    <name type="scientific">Plasmodium yoelii yoelii</name>
    <dbReference type="NCBI Taxonomy" id="73239"/>
    <lineage>
        <taxon>Eukaryota</taxon>
        <taxon>Sar</taxon>
        <taxon>Alveolata</taxon>
        <taxon>Apicomplexa</taxon>
        <taxon>Aconoidasida</taxon>
        <taxon>Haemosporida</taxon>
        <taxon>Plasmodiidae</taxon>
        <taxon>Plasmodium</taxon>
        <taxon>Plasmodium (Vinckeia)</taxon>
    </lineage>
</organism>
<dbReference type="InParanoid" id="Q7R7A9"/>
<dbReference type="EMBL" id="AABL01002865">
    <property type="protein sequence ID" value="EAA20185.1"/>
    <property type="molecule type" value="Genomic_DNA"/>
</dbReference>
<accession>Q7R7A9</accession>
<gene>
    <name evidence="2" type="ORF">PY07679</name>
</gene>
<feature type="non-terminal residue" evidence="2">
    <location>
        <position position="1"/>
    </location>
</feature>
<dbReference type="PaxDb" id="73239-Q7R7A9"/>
<name>Q7R7A9_PLAYO</name>
<keyword evidence="1" id="KW-0472">Membrane</keyword>
<evidence type="ECO:0000313" key="2">
    <source>
        <dbReference type="EMBL" id="EAA20185.1"/>
    </source>
</evidence>
<evidence type="ECO:0000256" key="1">
    <source>
        <dbReference type="SAM" id="Phobius"/>
    </source>
</evidence>
<sequence length="29" mass="3526">NFVNINKSKYNIPLLILLYYYSILILNCY</sequence>
<reference evidence="2 3" key="1">
    <citation type="journal article" date="2002" name="Nature">
        <title>Genome sequence and comparative analysis of the model rodent malaria parasite Plasmodium yoelii yoelii.</title>
        <authorList>
            <person name="Carlton J.M."/>
            <person name="Angiuoli S.V."/>
            <person name="Suh B.B."/>
            <person name="Kooij T.W."/>
            <person name="Pertea M."/>
            <person name="Silva J.C."/>
            <person name="Ermolaeva M.D."/>
            <person name="Allen J.E."/>
            <person name="Selengut J.D."/>
            <person name="Koo H.L."/>
            <person name="Peterson J.D."/>
            <person name="Pop M."/>
            <person name="Kosack D.S."/>
            <person name="Shumway M.F."/>
            <person name="Bidwell S.L."/>
            <person name="Shallom S.J."/>
            <person name="van Aken S.E."/>
            <person name="Riedmuller S.B."/>
            <person name="Feldblyum T.V."/>
            <person name="Cho J.K."/>
            <person name="Quackenbush J."/>
            <person name="Sedegah M."/>
            <person name="Shoaibi A."/>
            <person name="Cummings L.M."/>
            <person name="Florens L."/>
            <person name="Yates J.R."/>
            <person name="Raine J.D."/>
            <person name="Sinden R.E."/>
            <person name="Harris M.A."/>
            <person name="Cunningham D.A."/>
            <person name="Preiser P.R."/>
            <person name="Bergman L.W."/>
            <person name="Vaidya A.B."/>
            <person name="van Lin L.H."/>
            <person name="Janse C.J."/>
            <person name="Waters A.P."/>
            <person name="Smith H.O."/>
            <person name="White O.R."/>
            <person name="Salzberg S.L."/>
            <person name="Venter J.C."/>
            <person name="Fraser C.M."/>
            <person name="Hoffman S.L."/>
            <person name="Gardner M.J."/>
            <person name="Carucci D.J."/>
        </authorList>
    </citation>
    <scope>NUCLEOTIDE SEQUENCE [LARGE SCALE GENOMIC DNA]</scope>
    <source>
        <strain evidence="2 3">17XNL</strain>
    </source>
</reference>
<evidence type="ECO:0000313" key="3">
    <source>
        <dbReference type="Proteomes" id="UP000008553"/>
    </source>
</evidence>
<dbReference type="AlphaFoldDB" id="Q7R7A9"/>
<keyword evidence="1" id="KW-1133">Transmembrane helix</keyword>
<comment type="caution">
    <text evidence="2">The sequence shown here is derived from an EMBL/GenBank/DDBJ whole genome shotgun (WGS) entry which is preliminary data.</text>
</comment>
<proteinExistence type="predicted"/>
<dbReference type="Proteomes" id="UP000008553">
    <property type="component" value="Unassembled WGS sequence"/>
</dbReference>
<protein>
    <submittedName>
        <fullName evidence="2">Uncharacterized protein</fullName>
    </submittedName>
</protein>
<feature type="transmembrane region" description="Helical" evidence="1">
    <location>
        <begin position="12"/>
        <end position="28"/>
    </location>
</feature>
<keyword evidence="1" id="KW-0812">Transmembrane</keyword>
<keyword evidence="3" id="KW-1185">Reference proteome</keyword>